<feature type="domain" description="Cwf19-like protein C-terminal" evidence="2">
    <location>
        <begin position="463"/>
        <end position="547"/>
    </location>
</feature>
<sequence>MASKVLVIGSVNGCFKPLLEKLTKLQSKTPFSFAIAAGDFFADPSKESTENDKSLAELLNSKIAVPLPIYFGIGQHALPQAVMDRLKTTDNGEVCENLYFLGKRSTTKTSEGLRIVSLGGVLDPAIAVGQSKDKYLPFHAEGDARTLYGANRADILLTSTWPASVQTGSKAASPVEPLPTEEQCIADLCARLKPRYHFSSTAEAFYEREPFYHKPDESAPEERLLTRFISLASSTATSKAKWLYAFSIEPNATPSTNVPPGTTASPFAIKQKRRAPDTQGYARFSNEKGSHNSHRNKRQRNQPPPGPGECFFCMSNPDLATQLITSIGTETYLTTAKGPLTAATTFPDLKTPGHILLIPLSHSSSLAAISETSARQSTYSELQRYRTALNAMLTTQAGNKLGSVTWEIVRGRIVHFHWQYLPVPISLIEKGLVEAAFQAQAENNKYPSIQRRDIGDGVGQGEYFRVWIWSPASDMVSDKDLKGKDKGLQLVIPLNPDVRFDVQFGRRVMGQLLGLDDRVDWKDCLQSDAEETAEAERFKELFKLHDFSLKE</sequence>
<comment type="caution">
    <text evidence="4">The sequence shown here is derived from an EMBL/GenBank/DDBJ whole genome shotgun (WGS) entry which is preliminary data.</text>
</comment>
<dbReference type="GO" id="GO:0000398">
    <property type="term" value="P:mRNA splicing, via spliceosome"/>
    <property type="evidence" value="ECO:0007669"/>
    <property type="project" value="TreeGrafter"/>
</dbReference>
<dbReference type="InterPro" id="IPR040194">
    <property type="entry name" value="Cwf19-like"/>
</dbReference>
<accession>A0A8H3IIF4</accession>
<evidence type="ECO:0000259" key="3">
    <source>
        <dbReference type="Pfam" id="PF04677"/>
    </source>
</evidence>
<dbReference type="AlphaFoldDB" id="A0A8H3IIF4"/>
<feature type="compositionally biased region" description="Basic residues" evidence="1">
    <location>
        <begin position="291"/>
        <end position="300"/>
    </location>
</feature>
<evidence type="ECO:0000313" key="4">
    <source>
        <dbReference type="EMBL" id="CAF9914814.1"/>
    </source>
</evidence>
<gene>
    <name evidence="4" type="ORF">GOMPHAMPRED_008288</name>
</gene>
<reference evidence="4" key="1">
    <citation type="submission" date="2021-03" db="EMBL/GenBank/DDBJ databases">
        <authorList>
            <person name="Tagirdzhanova G."/>
        </authorList>
    </citation>
    <scope>NUCLEOTIDE SEQUENCE</scope>
</reference>
<dbReference type="GO" id="GO:0071014">
    <property type="term" value="C:post-mRNA release spliceosomal complex"/>
    <property type="evidence" value="ECO:0007669"/>
    <property type="project" value="TreeGrafter"/>
</dbReference>
<proteinExistence type="predicted"/>
<keyword evidence="5" id="KW-1185">Reference proteome</keyword>
<dbReference type="InterPro" id="IPR006767">
    <property type="entry name" value="Cwf19-like_C_dom-2"/>
</dbReference>
<dbReference type="InterPro" id="IPR006768">
    <property type="entry name" value="Cwf19-like_C_dom-1"/>
</dbReference>
<dbReference type="EMBL" id="CAJPDQ010000009">
    <property type="protein sequence ID" value="CAF9914814.1"/>
    <property type="molecule type" value="Genomic_DNA"/>
</dbReference>
<organism evidence="4 5">
    <name type="scientific">Gomphillus americanus</name>
    <dbReference type="NCBI Taxonomy" id="1940652"/>
    <lineage>
        <taxon>Eukaryota</taxon>
        <taxon>Fungi</taxon>
        <taxon>Dikarya</taxon>
        <taxon>Ascomycota</taxon>
        <taxon>Pezizomycotina</taxon>
        <taxon>Lecanoromycetes</taxon>
        <taxon>OSLEUM clade</taxon>
        <taxon>Ostropomycetidae</taxon>
        <taxon>Ostropales</taxon>
        <taxon>Graphidaceae</taxon>
        <taxon>Gomphilloideae</taxon>
        <taxon>Gomphillus</taxon>
    </lineage>
</organism>
<dbReference type="CDD" id="cd07380">
    <property type="entry name" value="MPP_CWF19_N"/>
    <property type="match status" value="1"/>
</dbReference>
<name>A0A8H3IIF4_9LECA</name>
<dbReference type="OrthoDB" id="444325at2759"/>
<dbReference type="Proteomes" id="UP000664169">
    <property type="component" value="Unassembled WGS sequence"/>
</dbReference>
<evidence type="ECO:0000313" key="5">
    <source>
        <dbReference type="Proteomes" id="UP000664169"/>
    </source>
</evidence>
<feature type="region of interest" description="Disordered" evidence="1">
    <location>
        <begin position="253"/>
        <end position="309"/>
    </location>
</feature>
<dbReference type="GO" id="GO:0061632">
    <property type="term" value="F:RNA lariat debranching enzyme activator activity"/>
    <property type="evidence" value="ECO:0007669"/>
    <property type="project" value="TreeGrafter"/>
</dbReference>
<feature type="compositionally biased region" description="Polar residues" evidence="1">
    <location>
        <begin position="253"/>
        <end position="265"/>
    </location>
</feature>
<dbReference type="Pfam" id="PF04677">
    <property type="entry name" value="CwfJ_C_1"/>
    <property type="match status" value="1"/>
</dbReference>
<feature type="domain" description="Cwf19-like C-terminal" evidence="3">
    <location>
        <begin position="306"/>
        <end position="430"/>
    </location>
</feature>
<evidence type="ECO:0000259" key="2">
    <source>
        <dbReference type="Pfam" id="PF04676"/>
    </source>
</evidence>
<dbReference type="PANTHER" id="PTHR12072:SF4">
    <property type="entry name" value="CWF19-LIKE PROTEIN 1"/>
    <property type="match status" value="1"/>
</dbReference>
<dbReference type="PANTHER" id="PTHR12072">
    <property type="entry name" value="CWF19, CELL CYCLE CONTROL PROTEIN"/>
    <property type="match status" value="1"/>
</dbReference>
<protein>
    <submittedName>
        <fullName evidence="4">Uncharacterized protein</fullName>
    </submittedName>
</protein>
<dbReference type="Pfam" id="PF04676">
    <property type="entry name" value="CwfJ_C_2"/>
    <property type="match status" value="1"/>
</dbReference>
<evidence type="ECO:0000256" key="1">
    <source>
        <dbReference type="SAM" id="MobiDB-lite"/>
    </source>
</evidence>